<dbReference type="AlphaFoldDB" id="A0AAE3QL84"/>
<reference evidence="1" key="1">
    <citation type="submission" date="2022-03" db="EMBL/GenBank/DDBJ databases">
        <title>Fererhizobium litorale gen. nov., sp. nov., isolated from sandy sediments of the Sea of Japan seashore.</title>
        <authorList>
            <person name="Romanenko L."/>
            <person name="Kurilenko V."/>
            <person name="Otstavnykh N."/>
            <person name="Svetashev V."/>
            <person name="Tekutyeva L."/>
            <person name="Isaeva M."/>
            <person name="Mikhailov V."/>
        </authorList>
    </citation>
    <scope>NUCLEOTIDE SEQUENCE</scope>
    <source>
        <strain evidence="1">KMM 9576</strain>
    </source>
</reference>
<organism evidence="1 2">
    <name type="scientific">Ferirhizobium litorale</name>
    <dbReference type="NCBI Taxonomy" id="2927786"/>
    <lineage>
        <taxon>Bacteria</taxon>
        <taxon>Pseudomonadati</taxon>
        <taxon>Pseudomonadota</taxon>
        <taxon>Alphaproteobacteria</taxon>
        <taxon>Hyphomicrobiales</taxon>
        <taxon>Rhizobiaceae</taxon>
        <taxon>Ferirhizobium</taxon>
    </lineage>
</organism>
<dbReference type="RefSeq" id="WP_311789429.1">
    <property type="nucleotide sequence ID" value="NZ_JALDYY010000030.1"/>
</dbReference>
<accession>A0AAE3QL84</accession>
<comment type="caution">
    <text evidence="1">The sequence shown here is derived from an EMBL/GenBank/DDBJ whole genome shotgun (WGS) entry which is preliminary data.</text>
</comment>
<name>A0AAE3QL84_9HYPH</name>
<proteinExistence type="predicted"/>
<gene>
    <name evidence="1" type="ORF">MRS75_23895</name>
</gene>
<protein>
    <submittedName>
        <fullName evidence="1">Uncharacterized protein</fullName>
    </submittedName>
</protein>
<dbReference type="EMBL" id="JALDYZ010000023">
    <property type="protein sequence ID" value="MDI7925098.1"/>
    <property type="molecule type" value="Genomic_DNA"/>
</dbReference>
<keyword evidence="2" id="KW-1185">Reference proteome</keyword>
<evidence type="ECO:0000313" key="2">
    <source>
        <dbReference type="Proteomes" id="UP001161580"/>
    </source>
</evidence>
<evidence type="ECO:0000313" key="1">
    <source>
        <dbReference type="EMBL" id="MDI7925098.1"/>
    </source>
</evidence>
<sequence>MNQFENVYSERRLLATLCGLTTHLIDGTLIGQAPCNMPLGDAILQMAAADKKGMDTHEALVVWEGGILDCNTCLKIADQLGDRLAH</sequence>
<dbReference type="Proteomes" id="UP001161580">
    <property type="component" value="Unassembled WGS sequence"/>
</dbReference>